<reference evidence="2 3" key="1">
    <citation type="submission" date="2016-10" db="EMBL/GenBank/DDBJ databases">
        <authorList>
            <person name="de Groot N.N."/>
        </authorList>
    </citation>
    <scope>NUCLEOTIDE SEQUENCE [LARGE SCALE GENOMIC DNA]</scope>
    <source>
        <strain evidence="2 3">DSM 20475</strain>
    </source>
</reference>
<dbReference type="OrthoDB" id="6063at2"/>
<dbReference type="STRING" id="2741.SAMN04489866_10916"/>
<dbReference type="EMBL" id="FNAF01000009">
    <property type="protein sequence ID" value="SDD87250.1"/>
    <property type="molecule type" value="Genomic_DNA"/>
</dbReference>
<dbReference type="NCBIfam" id="TIGR01869">
    <property type="entry name" value="casC_Cse4"/>
    <property type="match status" value="1"/>
</dbReference>
<feature type="region of interest" description="Disordered" evidence="1">
    <location>
        <begin position="18"/>
        <end position="40"/>
    </location>
</feature>
<proteinExistence type="predicted"/>
<dbReference type="InterPro" id="IPR010148">
    <property type="entry name" value="CRISPR-assoc_prot_CT1975"/>
</dbReference>
<dbReference type="Proteomes" id="UP000198995">
    <property type="component" value="Unassembled WGS sequence"/>
</dbReference>
<dbReference type="AlphaFoldDB" id="A0A1G6YA62"/>
<dbReference type="RefSeq" id="WP_091792045.1">
    <property type="nucleotide sequence ID" value="NZ_FNAF01000009.1"/>
</dbReference>
<evidence type="ECO:0000313" key="3">
    <source>
        <dbReference type="Proteomes" id="UP000198995"/>
    </source>
</evidence>
<keyword evidence="3" id="KW-1185">Reference proteome</keyword>
<accession>A0A1G6YA62</accession>
<protein>
    <submittedName>
        <fullName evidence="2">CRISPR system Cascade subunit CasC</fullName>
    </submittedName>
</protein>
<gene>
    <name evidence="2" type="ORF">SAMN04489866_10916</name>
</gene>
<sequence>MPNQNRLFLDVHAVQTLPPSNINRDDTGSPKTAMYGGARRSRVSSQSWKRAIRLYFEDHGGEAKVGVRTLEIVRYLADKIQAIDPAKSDQEAMLLAESTINAAGVKTDKQRAKALFFIGHRQAEELAAAALAGMDDKKSLQAILKDNPSIDLALFGRMVADDPSLNEDASAQVAHAISTHAVQSEFDFYTAVDDEGPEDNAGAGMLGTIEFNSSTLYRYANVAVHELLHQLGDQEVTVNALRLFVEAFANSMPTGKATSFAQQTLPQAVIVSLRSDRPVNLVSAFERPVRSRDGYVFESLQRLHDEYGKVEGFVKAPLLTLYLAPSAEDSLAGIGDAKESLFALLDDLSDALLQMDLA</sequence>
<name>A0A1G6YA62_PEPNI</name>
<evidence type="ECO:0000313" key="2">
    <source>
        <dbReference type="EMBL" id="SDD87250.1"/>
    </source>
</evidence>
<organism evidence="2 3">
    <name type="scientific">Peptococcus niger</name>
    <dbReference type="NCBI Taxonomy" id="2741"/>
    <lineage>
        <taxon>Bacteria</taxon>
        <taxon>Bacillati</taxon>
        <taxon>Bacillota</taxon>
        <taxon>Clostridia</taxon>
        <taxon>Eubacteriales</taxon>
        <taxon>Peptococcaceae</taxon>
        <taxon>Peptococcus</taxon>
    </lineage>
</organism>
<evidence type="ECO:0000256" key="1">
    <source>
        <dbReference type="SAM" id="MobiDB-lite"/>
    </source>
</evidence>
<dbReference type="Pfam" id="PF09344">
    <property type="entry name" value="Cas_CT1975"/>
    <property type="match status" value="1"/>
</dbReference>